<evidence type="ECO:0000259" key="5">
    <source>
        <dbReference type="PROSITE" id="PS50893"/>
    </source>
</evidence>
<dbReference type="GO" id="GO:0016887">
    <property type="term" value="F:ATP hydrolysis activity"/>
    <property type="evidence" value="ECO:0007669"/>
    <property type="project" value="InterPro"/>
</dbReference>
<dbReference type="AlphaFoldDB" id="A0A4S2H4N5"/>
<reference evidence="6 7" key="1">
    <citation type="journal article" date="2017" name="Int. J. Syst. Evol. Microbiol.">
        <title>Marinicauda algicola sp. nov., isolated from a marine red alga Rhodosorus marinus.</title>
        <authorList>
            <person name="Jeong S.E."/>
            <person name="Jeon S.H."/>
            <person name="Chun B.H."/>
            <person name="Kim D.W."/>
            <person name="Jeon C.O."/>
        </authorList>
    </citation>
    <scope>NUCLEOTIDE SEQUENCE [LARGE SCALE GENOMIC DNA]</scope>
    <source>
        <strain evidence="6 7">JCM 31718</strain>
    </source>
</reference>
<evidence type="ECO:0000256" key="4">
    <source>
        <dbReference type="ARBA" id="ARBA00022840"/>
    </source>
</evidence>
<dbReference type="GO" id="GO:0005524">
    <property type="term" value="F:ATP binding"/>
    <property type="evidence" value="ECO:0007669"/>
    <property type="project" value="UniProtKB-KW"/>
</dbReference>
<evidence type="ECO:0000256" key="3">
    <source>
        <dbReference type="ARBA" id="ARBA00022741"/>
    </source>
</evidence>
<name>A0A4S2H4N5_9PROT</name>
<dbReference type="Gene3D" id="3.40.50.300">
    <property type="entry name" value="P-loop containing nucleotide triphosphate hydrolases"/>
    <property type="match status" value="1"/>
</dbReference>
<dbReference type="OrthoDB" id="9778547at2"/>
<dbReference type="PANTHER" id="PTHR43335">
    <property type="entry name" value="ABC TRANSPORTER, ATP-BINDING PROTEIN"/>
    <property type="match status" value="1"/>
</dbReference>
<dbReference type="PANTHER" id="PTHR43335:SF4">
    <property type="entry name" value="ABC TRANSPORTER, ATP-BINDING PROTEIN"/>
    <property type="match status" value="1"/>
</dbReference>
<dbReference type="Proteomes" id="UP000308054">
    <property type="component" value="Unassembled WGS sequence"/>
</dbReference>
<evidence type="ECO:0000313" key="7">
    <source>
        <dbReference type="Proteomes" id="UP000308054"/>
    </source>
</evidence>
<keyword evidence="2" id="KW-0813">Transport</keyword>
<dbReference type="EMBL" id="SRXW01000001">
    <property type="protein sequence ID" value="TGY90371.1"/>
    <property type="molecule type" value="Genomic_DNA"/>
</dbReference>
<keyword evidence="4 6" id="KW-0067">ATP-binding</keyword>
<dbReference type="InterPro" id="IPR027417">
    <property type="entry name" value="P-loop_NTPase"/>
</dbReference>
<comment type="similarity">
    <text evidence="1">Belongs to the ABC transporter superfamily.</text>
</comment>
<proteinExistence type="inferred from homology"/>
<accession>A0A4S2H4N5</accession>
<comment type="caution">
    <text evidence="6">The sequence shown here is derived from an EMBL/GenBank/DDBJ whole genome shotgun (WGS) entry which is preliminary data.</text>
</comment>
<dbReference type="InterPro" id="IPR017871">
    <property type="entry name" value="ABC_transporter-like_CS"/>
</dbReference>
<gene>
    <name evidence="6" type="ORF">E5163_04420</name>
</gene>
<dbReference type="SMART" id="SM00382">
    <property type="entry name" value="AAA"/>
    <property type="match status" value="1"/>
</dbReference>
<sequence length="314" mass="34420">MTAYALEVEGLAKSFAGKAAVREVSFKARNGEITGFLGPNGAGKTTTLRIALGIIRPDRGQVRLFGRGLEKKAFDRVGFLPEERGVYRKMTALEVITLFARLKGVPAREARERARTHLDRFGLADAAGKKIKELSKGMAQKVQIISAIVHEPDFIILDEPFSGLDPVNQAVLEDMIREQAEAGRTVLFSTHVMQHAERLCDRIVLMARGEKVFDGRVEEALAVVPRQVDIGVEEARDLTGLLSPFGSVTRLGPDEEGIEIWRVVLSGRASPQELLKACVDAGITLARFEPLRPHLHDAFVRLVADPADARPAEA</sequence>
<keyword evidence="7" id="KW-1185">Reference proteome</keyword>
<evidence type="ECO:0000256" key="1">
    <source>
        <dbReference type="ARBA" id="ARBA00005417"/>
    </source>
</evidence>
<evidence type="ECO:0000256" key="2">
    <source>
        <dbReference type="ARBA" id="ARBA00022448"/>
    </source>
</evidence>
<dbReference type="SUPFAM" id="SSF52540">
    <property type="entry name" value="P-loop containing nucleoside triphosphate hydrolases"/>
    <property type="match status" value="1"/>
</dbReference>
<dbReference type="Pfam" id="PF00005">
    <property type="entry name" value="ABC_tran"/>
    <property type="match status" value="1"/>
</dbReference>
<dbReference type="InterPro" id="IPR003439">
    <property type="entry name" value="ABC_transporter-like_ATP-bd"/>
</dbReference>
<feature type="domain" description="ABC transporter" evidence="5">
    <location>
        <begin position="6"/>
        <end position="233"/>
    </location>
</feature>
<dbReference type="PROSITE" id="PS00211">
    <property type="entry name" value="ABC_TRANSPORTER_1"/>
    <property type="match status" value="1"/>
</dbReference>
<organism evidence="6 7">
    <name type="scientific">Marinicauda algicola</name>
    <dbReference type="NCBI Taxonomy" id="2029849"/>
    <lineage>
        <taxon>Bacteria</taxon>
        <taxon>Pseudomonadati</taxon>
        <taxon>Pseudomonadota</taxon>
        <taxon>Alphaproteobacteria</taxon>
        <taxon>Maricaulales</taxon>
        <taxon>Maricaulaceae</taxon>
        <taxon>Marinicauda</taxon>
    </lineage>
</organism>
<dbReference type="RefSeq" id="WP_135994870.1">
    <property type="nucleotide sequence ID" value="NZ_CP071057.1"/>
</dbReference>
<dbReference type="InterPro" id="IPR003593">
    <property type="entry name" value="AAA+_ATPase"/>
</dbReference>
<dbReference type="PROSITE" id="PS50893">
    <property type="entry name" value="ABC_TRANSPORTER_2"/>
    <property type="match status" value="1"/>
</dbReference>
<keyword evidence="3" id="KW-0547">Nucleotide-binding</keyword>
<protein>
    <submittedName>
        <fullName evidence="6">ATP-binding cassette domain-containing protein</fullName>
    </submittedName>
</protein>
<evidence type="ECO:0000313" key="6">
    <source>
        <dbReference type="EMBL" id="TGY90371.1"/>
    </source>
</evidence>